<evidence type="ECO:0000256" key="2">
    <source>
        <dbReference type="SAM" id="Phobius"/>
    </source>
</evidence>
<organism evidence="3 4">
    <name type="scientific">Rhynchosporium agropyri</name>
    <dbReference type="NCBI Taxonomy" id="914238"/>
    <lineage>
        <taxon>Eukaryota</taxon>
        <taxon>Fungi</taxon>
        <taxon>Dikarya</taxon>
        <taxon>Ascomycota</taxon>
        <taxon>Pezizomycotina</taxon>
        <taxon>Leotiomycetes</taxon>
        <taxon>Helotiales</taxon>
        <taxon>Ploettnerulaceae</taxon>
        <taxon>Rhynchosporium</taxon>
    </lineage>
</organism>
<feature type="region of interest" description="Disordered" evidence="1">
    <location>
        <begin position="778"/>
        <end position="812"/>
    </location>
</feature>
<sequence length="1155" mass="126731">MLTMGGSAMAEARTVRRDLSTEYPIGATTLPLGVILGIAIGGALLLFTILVTIGIVHVKRKHRRQQNEAEEATEDGNVDIDLKTALRSTRPPNVSIVQRSSFNPFLPLSEQQLRDEWDRYDALQKAYLERSKSPGGFYRNSSLSLRDSWPLMSNNSEGHSPEQTKVVLSPVAPPGYVVPDPRWPTRGSSLMKRKNSQDRSKSASPTKDPYPMDIMPYRKIHRRSTSENQLSTILRSTSQRLKATQRQSMNRTLTTLGRSPGLPPTERLPTPPMRKTPGNRETLVDEENVGSVGSSIGSIFDIYAQTPSPKKKHLRKFSKQSPVGLLSPPESVDSPDSLCISKSPDVVLPAPLTSRSRSPSRSARNVLTNQPGSDARDNPPQIYEDLDLTFFARDPEESKEDIKILSSPHCASLSGDPFYSSVKSSKPMTPSPRSQVSRPMHSRKATFGQEATPDRPASFYSPLRTVSGNVQSPSKRELPELPTTTEPNPFQWQPSEANQTRATPSNPKTMSNRRKGHKRSNVIRMSGFSRPTSTVEIVPEEAAEASTVEFNVPRHSPSLRAEVPQEFSPTRLLSSRKTTQRPPSTATFNPNLIIPAISSWSEDDSPTLGADTPRETGYSPTLSICNYYAVKDFNPEEDFLKPGISRSFQPSPSVIKSRRHGRNYSADIAFFPTPQFQQFLQERLLSFPPRPTEASPANVAPTAILTSTPTSQALSNTTSTISGFHSSAATPALPILTVPSHLTGPRSEPPKHTTATLSPPPCTESMLSTISMLRRMNSQVSTLSSTSHANMDSSTQLAESSRSPAPKDISRGLDVNIIEENDKEFDPLNQEIDASPEERGRSRGSQHYLSLGQVSPSKSALYRAREKSTVRNSKNTRPRPERIDSHRIHKERKKRRTEEMNGGGMIDELEIVQESPGSSPPTGANKVLVVGNGSGNGNGSIGNNGLKFPTLSSEGSVGATPPRDGARLSALRLVTPDSQDTSLLNTNTNTNLKTTTTSSNSIFLQTITSDDPHFLASPKDTLTLTTNILNSKTDNSKTNSSTPPRWSDAMTKPTMTSTRHESKMEHPSPLTPPKWTPSSNGAATSGLGVAGVRLLDKDGLVDRGCRLSLGFYDQDGFLKASPERERLLAERMKEERRREGNVRGGREERFSAFVM</sequence>
<feature type="region of interest" description="Disordered" evidence="1">
    <location>
        <begin position="307"/>
        <end position="381"/>
    </location>
</feature>
<feature type="compositionally biased region" description="Polar residues" evidence="1">
    <location>
        <begin position="778"/>
        <end position="803"/>
    </location>
</feature>
<keyword evidence="2" id="KW-0472">Membrane</keyword>
<name>A0A1E1L0E1_9HELO</name>
<feature type="compositionally biased region" description="Polar residues" evidence="1">
    <location>
        <begin position="843"/>
        <end position="858"/>
    </location>
</feature>
<feature type="region of interest" description="Disordered" evidence="1">
    <location>
        <begin position="737"/>
        <end position="762"/>
    </location>
</feature>
<gene>
    <name evidence="3" type="ORF">RAG0_10580</name>
</gene>
<feature type="compositionally biased region" description="Basic residues" evidence="1">
    <location>
        <begin position="309"/>
        <end position="318"/>
    </location>
</feature>
<keyword evidence="4" id="KW-1185">Reference proteome</keyword>
<feature type="region of interest" description="Disordered" evidence="1">
    <location>
        <begin position="561"/>
        <end position="590"/>
    </location>
</feature>
<feature type="compositionally biased region" description="Polar residues" evidence="1">
    <location>
        <begin position="567"/>
        <end position="590"/>
    </location>
</feature>
<reference evidence="4" key="1">
    <citation type="submission" date="2016-03" db="EMBL/GenBank/DDBJ databases">
        <authorList>
            <person name="Guldener U."/>
        </authorList>
    </citation>
    <scope>NUCLEOTIDE SEQUENCE [LARGE SCALE GENOMIC DNA]</scope>
    <source>
        <strain evidence="4">04CH-RAC-A.6.1</strain>
    </source>
</reference>
<feature type="compositionally biased region" description="Polar residues" evidence="1">
    <location>
        <begin position="421"/>
        <end position="437"/>
    </location>
</feature>
<feature type="compositionally biased region" description="Polar residues" evidence="1">
    <location>
        <begin position="239"/>
        <end position="257"/>
    </location>
</feature>
<evidence type="ECO:0000313" key="3">
    <source>
        <dbReference type="EMBL" id="CZT03977.1"/>
    </source>
</evidence>
<feature type="transmembrane region" description="Helical" evidence="2">
    <location>
        <begin position="32"/>
        <end position="56"/>
    </location>
</feature>
<keyword evidence="2" id="KW-0812">Transmembrane</keyword>
<feature type="compositionally biased region" description="Polar residues" evidence="1">
    <location>
        <begin position="464"/>
        <end position="473"/>
    </location>
</feature>
<evidence type="ECO:0000256" key="1">
    <source>
        <dbReference type="SAM" id="MobiDB-lite"/>
    </source>
</evidence>
<evidence type="ECO:0000313" key="4">
    <source>
        <dbReference type="Proteomes" id="UP000178912"/>
    </source>
</evidence>
<feature type="region of interest" description="Disordered" evidence="1">
    <location>
        <begin position="1031"/>
        <end position="1082"/>
    </location>
</feature>
<feature type="region of interest" description="Disordered" evidence="1">
    <location>
        <begin position="239"/>
        <end position="281"/>
    </location>
</feature>
<dbReference type="Proteomes" id="UP000178912">
    <property type="component" value="Unassembled WGS sequence"/>
</dbReference>
<feature type="region of interest" description="Disordered" evidence="1">
    <location>
        <begin position="835"/>
        <end position="900"/>
    </location>
</feature>
<feature type="region of interest" description="Disordered" evidence="1">
    <location>
        <begin position="171"/>
        <end position="213"/>
    </location>
</feature>
<dbReference type="OrthoDB" id="3546893at2759"/>
<accession>A0A1E1L0E1</accession>
<feature type="region of interest" description="Disordered" evidence="1">
    <location>
        <begin position="417"/>
        <end position="517"/>
    </location>
</feature>
<dbReference type="AlphaFoldDB" id="A0A1E1L0E1"/>
<feature type="compositionally biased region" description="Polar residues" evidence="1">
    <location>
        <begin position="488"/>
        <end position="510"/>
    </location>
</feature>
<proteinExistence type="predicted"/>
<feature type="compositionally biased region" description="Low complexity" evidence="1">
    <location>
        <begin position="1031"/>
        <end position="1042"/>
    </location>
</feature>
<protein>
    <submittedName>
        <fullName evidence="3">Uncharacterized protein</fullName>
    </submittedName>
</protein>
<feature type="compositionally biased region" description="Low complexity" evidence="1">
    <location>
        <begin position="354"/>
        <end position="364"/>
    </location>
</feature>
<dbReference type="EMBL" id="FJUX01000066">
    <property type="protein sequence ID" value="CZT03977.1"/>
    <property type="molecule type" value="Genomic_DNA"/>
</dbReference>
<keyword evidence="2" id="KW-1133">Transmembrane helix</keyword>